<dbReference type="SUPFAM" id="SSF53649">
    <property type="entry name" value="Alkaline phosphatase-like"/>
    <property type="match status" value="1"/>
</dbReference>
<dbReference type="AlphaFoldDB" id="A0A2S7WA74"/>
<sequence length="682" mass="79018">MLLNSLKFNTFDDSNTILKMPNYIKYIFKNVLFLFVYLTIFRLLFYFFALDTTGFDTSELKNAFFLGSRFDLKLASLGVFPIAILVLILNNRFFVKPIFKKTANFYWVFFYVVITIFYLFDFGFYNYLNTRIDATALRFTTNLMISLQVMVESYPVFTGLFGLLILGILVYKFSNWQYKIAAKNSFVLSIKRKSIYFVSTIIVLSFFIYNSFTHYPLRWSQAFFSKNIAINQFALNPVLYFFDSFAFRSEGVDLEDFKKYYPIISENLHLPKDTISFERKMIFNKSSSEKMNVVFVMLESLGVKPLGYYGNAANASPHIDSLLRKSIHFSNFYVHKSGTAASVFSSVTGLPDVDDINTASRNPMIIDQRILFDQFDGYEKLYLIGGSANWANIRGIFQANIAGLQIFEEGSYEMENRADVWGIDDYELFKESDEEFKKLHEQKKPFVAYIQTASNHIPFTVPDKKEEFIPLSKDSISADVLEKSGFKSIEQLNALRYLDFNVGKFLERAKKSGYYDNTVFVFFGDHNTAMNPTDKYSKEYDLNIQLQHVPFIIHAPKLFAPIEIKTYGKLIDLFPTVMSLMNINHTNYTLGRNLLDPFAAKDSFSFVYLRMNGEPTIGILKDSLYFSKTLVTKTKGLYDLRTKTLDDLSKKDSLKASQMDSLLMAYYHSTKYLYFNNKKLAH</sequence>
<evidence type="ECO:0000313" key="12">
    <source>
        <dbReference type="Proteomes" id="UP000237608"/>
    </source>
</evidence>
<evidence type="ECO:0000256" key="5">
    <source>
        <dbReference type="ARBA" id="ARBA00023136"/>
    </source>
</evidence>
<feature type="transmembrane region" description="Helical" evidence="9">
    <location>
        <begin position="154"/>
        <end position="173"/>
    </location>
</feature>
<dbReference type="GO" id="GO:0005886">
    <property type="term" value="C:plasma membrane"/>
    <property type="evidence" value="ECO:0007669"/>
    <property type="project" value="UniProtKB-SubCell"/>
</dbReference>
<feature type="active site" evidence="6">
    <location>
        <position position="339"/>
    </location>
</feature>
<feature type="transmembrane region" description="Helical" evidence="9">
    <location>
        <begin position="194"/>
        <end position="212"/>
    </location>
</feature>
<dbReference type="EMBL" id="MSCL01000001">
    <property type="protein sequence ID" value="PQJ74132.1"/>
    <property type="molecule type" value="Genomic_DNA"/>
</dbReference>
<feature type="transmembrane region" description="Helical" evidence="9">
    <location>
        <begin position="74"/>
        <end position="93"/>
    </location>
</feature>
<feature type="binding site" evidence="8">
    <location>
        <position position="526"/>
    </location>
    <ligand>
        <name>Mn(2+)</name>
        <dbReference type="ChEBI" id="CHEBI:29035"/>
    </ligand>
</feature>
<dbReference type="InterPro" id="IPR000917">
    <property type="entry name" value="Sulfatase_N"/>
</dbReference>
<dbReference type="Pfam" id="PF00884">
    <property type="entry name" value="Sulfatase"/>
    <property type="match status" value="1"/>
</dbReference>
<dbReference type="PIRSF" id="PIRSF005091">
    <property type="entry name" value="Mmb_sulf_HI1246"/>
    <property type="match status" value="1"/>
</dbReference>
<dbReference type="InterPro" id="IPR050448">
    <property type="entry name" value="OpgB/LTA_synthase_biosynth"/>
</dbReference>
<evidence type="ECO:0000256" key="8">
    <source>
        <dbReference type="PIRSR" id="PIRSR005091-3"/>
    </source>
</evidence>
<accession>A0A2S7WA74</accession>
<evidence type="ECO:0000256" key="3">
    <source>
        <dbReference type="ARBA" id="ARBA00022692"/>
    </source>
</evidence>
<protein>
    <submittedName>
        <fullName evidence="11">Sulfatase</fullName>
    </submittedName>
</protein>
<dbReference type="CDD" id="cd16015">
    <property type="entry name" value="LTA_synthase"/>
    <property type="match status" value="1"/>
</dbReference>
<dbReference type="OrthoDB" id="9777768at2"/>
<organism evidence="11 12">
    <name type="scientific">Polaribacter gangjinensis</name>
    <dbReference type="NCBI Taxonomy" id="574710"/>
    <lineage>
        <taxon>Bacteria</taxon>
        <taxon>Pseudomonadati</taxon>
        <taxon>Bacteroidota</taxon>
        <taxon>Flavobacteriia</taxon>
        <taxon>Flavobacteriales</taxon>
        <taxon>Flavobacteriaceae</taxon>
    </lineage>
</organism>
<dbReference type="InterPro" id="IPR012160">
    <property type="entry name" value="LtaS-like"/>
</dbReference>
<feature type="binding site" evidence="7">
    <location>
        <position position="456"/>
    </location>
    <ligand>
        <name>substrate</name>
    </ligand>
</feature>
<dbReference type="PANTHER" id="PTHR47371">
    <property type="entry name" value="LIPOTEICHOIC ACID SYNTHASE"/>
    <property type="match status" value="1"/>
</dbReference>
<evidence type="ECO:0000256" key="4">
    <source>
        <dbReference type="ARBA" id="ARBA00022989"/>
    </source>
</evidence>
<keyword evidence="5 9" id="KW-0472">Membrane</keyword>
<keyword evidence="12" id="KW-1185">Reference proteome</keyword>
<feature type="transmembrane region" description="Helical" evidence="9">
    <location>
        <begin position="27"/>
        <end position="49"/>
    </location>
</feature>
<evidence type="ECO:0000256" key="9">
    <source>
        <dbReference type="SAM" id="Phobius"/>
    </source>
</evidence>
<feature type="domain" description="Sulfatase N-terminal" evidence="10">
    <location>
        <begin position="292"/>
        <end position="583"/>
    </location>
</feature>
<dbReference type="Proteomes" id="UP000237608">
    <property type="component" value="Unassembled WGS sequence"/>
</dbReference>
<dbReference type="Gene3D" id="3.40.720.10">
    <property type="entry name" value="Alkaline Phosphatase, subunit A"/>
    <property type="match status" value="1"/>
</dbReference>
<feature type="binding site" evidence="8">
    <location>
        <position position="299"/>
    </location>
    <ligand>
        <name>Mn(2+)</name>
        <dbReference type="ChEBI" id="CHEBI:29035"/>
    </ligand>
</feature>
<evidence type="ECO:0000256" key="1">
    <source>
        <dbReference type="ARBA" id="ARBA00004651"/>
    </source>
</evidence>
<evidence type="ECO:0000259" key="10">
    <source>
        <dbReference type="Pfam" id="PF00884"/>
    </source>
</evidence>
<dbReference type="PANTHER" id="PTHR47371:SF3">
    <property type="entry name" value="PHOSPHOGLYCEROL TRANSFERASE I"/>
    <property type="match status" value="1"/>
</dbReference>
<feature type="binding site" evidence="8">
    <location>
        <position position="525"/>
    </location>
    <ligand>
        <name>Mn(2+)</name>
        <dbReference type="ChEBI" id="CHEBI:29035"/>
    </ligand>
</feature>
<keyword evidence="7" id="KW-0479">Metal-binding</keyword>
<evidence type="ECO:0000256" key="6">
    <source>
        <dbReference type="PIRSR" id="PIRSR005091-1"/>
    </source>
</evidence>
<evidence type="ECO:0000313" key="11">
    <source>
        <dbReference type="EMBL" id="PQJ74132.1"/>
    </source>
</evidence>
<comment type="subcellular location">
    <subcellularLocation>
        <location evidence="1">Cell membrane</location>
        <topology evidence="1">Multi-pass membrane protein</topology>
    </subcellularLocation>
</comment>
<keyword evidence="2" id="KW-1003">Cell membrane</keyword>
<proteinExistence type="predicted"/>
<name>A0A2S7WA74_9FLAO</name>
<gene>
    <name evidence="11" type="ORF">BTO13_02065</name>
</gene>
<keyword evidence="7" id="KW-0464">Manganese</keyword>
<evidence type="ECO:0000256" key="7">
    <source>
        <dbReference type="PIRSR" id="PIRSR005091-2"/>
    </source>
</evidence>
<keyword evidence="4 9" id="KW-1133">Transmembrane helix</keyword>
<comment type="caution">
    <text evidence="11">The sequence shown here is derived from an EMBL/GenBank/DDBJ whole genome shotgun (WGS) entry which is preliminary data.</text>
</comment>
<dbReference type="InterPro" id="IPR017850">
    <property type="entry name" value="Alkaline_phosphatase_core_sf"/>
</dbReference>
<keyword evidence="3 9" id="KW-0812">Transmembrane</keyword>
<feature type="binding site" evidence="8">
    <location>
        <position position="339"/>
    </location>
    <ligand>
        <name>Mn(2+)</name>
        <dbReference type="ChEBI" id="CHEBI:29035"/>
    </ligand>
</feature>
<evidence type="ECO:0000256" key="2">
    <source>
        <dbReference type="ARBA" id="ARBA00022475"/>
    </source>
</evidence>
<feature type="transmembrane region" description="Helical" evidence="9">
    <location>
        <begin position="105"/>
        <end position="128"/>
    </location>
</feature>
<reference evidence="11 12" key="1">
    <citation type="submission" date="2016-12" db="EMBL/GenBank/DDBJ databases">
        <title>Trade-off between light-utilization and light-protection in marine flavobacteria.</title>
        <authorList>
            <person name="Kumagai Y."/>
            <person name="Yoshizawa S."/>
            <person name="Kogure K."/>
            <person name="Iwasaki W."/>
        </authorList>
    </citation>
    <scope>NUCLEOTIDE SEQUENCE [LARGE SCALE GENOMIC DNA]</scope>
    <source>
        <strain evidence="11 12">KCTC 22729</strain>
    </source>
</reference>
<dbReference type="GO" id="GO:0046872">
    <property type="term" value="F:metal ion binding"/>
    <property type="evidence" value="ECO:0007669"/>
    <property type="project" value="UniProtKB-KW"/>
</dbReference>